<accession>A0A2D3V1C6</accession>
<keyword evidence="1" id="KW-1133">Transmembrane helix</keyword>
<dbReference type="EMBL" id="FJUY01000016">
    <property type="protein sequence ID" value="CZT23196.1"/>
    <property type="molecule type" value="Genomic_DNA"/>
</dbReference>
<evidence type="ECO:0008006" key="4">
    <source>
        <dbReference type="Google" id="ProtNLM"/>
    </source>
</evidence>
<name>A0A2D3V1C6_9PEZI</name>
<dbReference type="STRING" id="112498.A0A2D3V1C6"/>
<dbReference type="RefSeq" id="XP_023629920.1">
    <property type="nucleotide sequence ID" value="XM_023774152.1"/>
</dbReference>
<organism evidence="2 3">
    <name type="scientific">Ramularia collo-cygni</name>
    <dbReference type="NCBI Taxonomy" id="112498"/>
    <lineage>
        <taxon>Eukaryota</taxon>
        <taxon>Fungi</taxon>
        <taxon>Dikarya</taxon>
        <taxon>Ascomycota</taxon>
        <taxon>Pezizomycotina</taxon>
        <taxon>Dothideomycetes</taxon>
        <taxon>Dothideomycetidae</taxon>
        <taxon>Mycosphaerellales</taxon>
        <taxon>Mycosphaerellaceae</taxon>
        <taxon>Ramularia</taxon>
    </lineage>
</organism>
<feature type="transmembrane region" description="Helical" evidence="1">
    <location>
        <begin position="7"/>
        <end position="26"/>
    </location>
</feature>
<dbReference type="Proteomes" id="UP000225277">
    <property type="component" value="Unassembled WGS sequence"/>
</dbReference>
<sequence length="142" mass="15487">MTHSFTPGRILILVGNLVYSIGAFIADYNETHVKNPRWPPHAKFHNGQTMTLGVLLASTSLFFLFRPAVSVARQKENMLYAAVVGSFYCAAGLSAILYPGTAWQDPEFAGGGEQRYIFGGVCGMMLVGYGLEHRKLAKAKDA</sequence>
<keyword evidence="1" id="KW-0812">Transmembrane</keyword>
<feature type="transmembrane region" description="Helical" evidence="1">
    <location>
        <begin position="116"/>
        <end position="132"/>
    </location>
</feature>
<dbReference type="Pfam" id="PF20345">
    <property type="entry name" value="DUF6640"/>
    <property type="match status" value="1"/>
</dbReference>
<keyword evidence="3" id="KW-1185">Reference proteome</keyword>
<keyword evidence="1" id="KW-0472">Membrane</keyword>
<reference evidence="2 3" key="1">
    <citation type="submission" date="2016-03" db="EMBL/GenBank/DDBJ databases">
        <authorList>
            <person name="Ploux O."/>
        </authorList>
    </citation>
    <scope>NUCLEOTIDE SEQUENCE [LARGE SCALE GENOMIC DNA]</scope>
    <source>
        <strain evidence="2 3">URUG2</strain>
    </source>
</reference>
<proteinExistence type="predicted"/>
<feature type="transmembrane region" description="Helical" evidence="1">
    <location>
        <begin position="46"/>
        <end position="65"/>
    </location>
</feature>
<evidence type="ECO:0000313" key="2">
    <source>
        <dbReference type="EMBL" id="CZT23196.1"/>
    </source>
</evidence>
<dbReference type="OrthoDB" id="2819018at2759"/>
<gene>
    <name evidence="2" type="ORF">RCC_08906</name>
</gene>
<dbReference type="InterPro" id="IPR046580">
    <property type="entry name" value="DUF6640"/>
</dbReference>
<dbReference type="GeneID" id="35603986"/>
<feature type="transmembrane region" description="Helical" evidence="1">
    <location>
        <begin position="77"/>
        <end position="96"/>
    </location>
</feature>
<evidence type="ECO:0000256" key="1">
    <source>
        <dbReference type="SAM" id="Phobius"/>
    </source>
</evidence>
<evidence type="ECO:0000313" key="3">
    <source>
        <dbReference type="Proteomes" id="UP000225277"/>
    </source>
</evidence>
<protein>
    <recommendedName>
        <fullName evidence="4">Acetyltransferase</fullName>
    </recommendedName>
</protein>
<dbReference type="AlphaFoldDB" id="A0A2D3V1C6"/>